<feature type="compositionally biased region" description="Basic and acidic residues" evidence="1">
    <location>
        <begin position="218"/>
        <end position="233"/>
    </location>
</feature>
<dbReference type="Proteomes" id="UP001165587">
    <property type="component" value="Unassembled WGS sequence"/>
</dbReference>
<dbReference type="Pfam" id="PF19701">
    <property type="entry name" value="DUF6199"/>
    <property type="match status" value="1"/>
</dbReference>
<dbReference type="AlphaFoldDB" id="A0AA41XHS3"/>
<gene>
    <name evidence="4" type="ORF">N1028_11380</name>
</gene>
<dbReference type="EMBL" id="JANLCK010000005">
    <property type="protein sequence ID" value="MCS5726495.1"/>
    <property type="molecule type" value="Genomic_DNA"/>
</dbReference>
<evidence type="ECO:0000313" key="4">
    <source>
        <dbReference type="EMBL" id="MCS5726495.1"/>
    </source>
</evidence>
<keyword evidence="2" id="KW-0812">Transmembrane</keyword>
<name>A0AA41XHS3_9MICO</name>
<evidence type="ECO:0000256" key="1">
    <source>
        <dbReference type="SAM" id="MobiDB-lite"/>
    </source>
</evidence>
<dbReference type="RefSeq" id="WP_259528932.1">
    <property type="nucleotide sequence ID" value="NZ_JANLCK010000005.1"/>
</dbReference>
<sequence>MLLVFAGLAALAGVWCLLAPPRAMLFGSRWQLQDGERAEPSPALIGWTRASGVLLLLLAAAMTVGHFVTQGQGQARESLKEAWGIGRYLSSDELEIDLDPQVERVDSVEATLAGYTDVEQGLRVWRSAVVGVDPVGDLGGDVEDGDLIVAVRAGGCRPGPVLVEESDTSVTVSVTGVGNAFSSGEVITCGASGTKLLIDPSAEELRLVRIPLDEPLGDRELILPDPPEREREPVTIPGT</sequence>
<dbReference type="InterPro" id="IPR045679">
    <property type="entry name" value="DUF6199"/>
</dbReference>
<protein>
    <recommendedName>
        <fullName evidence="3">DUF6199 domain-containing protein</fullName>
    </recommendedName>
</protein>
<feature type="region of interest" description="Disordered" evidence="1">
    <location>
        <begin position="218"/>
        <end position="239"/>
    </location>
</feature>
<accession>A0AA41XHS3</accession>
<evidence type="ECO:0000259" key="3">
    <source>
        <dbReference type="Pfam" id="PF19701"/>
    </source>
</evidence>
<feature type="domain" description="DUF6199" evidence="3">
    <location>
        <begin position="6"/>
        <end position="64"/>
    </location>
</feature>
<comment type="caution">
    <text evidence="4">The sequence shown here is derived from an EMBL/GenBank/DDBJ whole genome shotgun (WGS) entry which is preliminary data.</text>
</comment>
<evidence type="ECO:0000313" key="5">
    <source>
        <dbReference type="Proteomes" id="UP001165587"/>
    </source>
</evidence>
<keyword evidence="2" id="KW-0472">Membrane</keyword>
<keyword evidence="2" id="KW-1133">Transmembrane helix</keyword>
<organism evidence="4 5">
    <name type="scientific">Herbiconiux oxytropis</name>
    <dbReference type="NCBI Taxonomy" id="2970915"/>
    <lineage>
        <taxon>Bacteria</taxon>
        <taxon>Bacillati</taxon>
        <taxon>Actinomycetota</taxon>
        <taxon>Actinomycetes</taxon>
        <taxon>Micrococcales</taxon>
        <taxon>Microbacteriaceae</taxon>
        <taxon>Herbiconiux</taxon>
    </lineage>
</organism>
<keyword evidence="5" id="KW-1185">Reference proteome</keyword>
<evidence type="ECO:0000256" key="2">
    <source>
        <dbReference type="SAM" id="Phobius"/>
    </source>
</evidence>
<feature type="transmembrane region" description="Helical" evidence="2">
    <location>
        <begin position="47"/>
        <end position="68"/>
    </location>
</feature>
<reference evidence="4" key="1">
    <citation type="submission" date="2022-08" db="EMBL/GenBank/DDBJ databases">
        <authorList>
            <person name="Deng Y."/>
            <person name="Han X.-F."/>
            <person name="Zhang Y.-Q."/>
        </authorList>
    </citation>
    <scope>NUCLEOTIDE SEQUENCE</scope>
    <source>
        <strain evidence="4">CPCC 203407</strain>
    </source>
</reference>
<proteinExistence type="predicted"/>